<name>A0ABP8M5L6_9BACT</name>
<dbReference type="Proteomes" id="UP001501508">
    <property type="component" value="Unassembled WGS sequence"/>
</dbReference>
<protein>
    <recommendedName>
        <fullName evidence="3">Outer membrane efflux protein</fullName>
    </recommendedName>
</protein>
<dbReference type="Gene3D" id="1.20.1600.10">
    <property type="entry name" value="Outer membrane efflux proteins (OEP)"/>
    <property type="match status" value="1"/>
</dbReference>
<gene>
    <name evidence="1" type="ORF">GCM10023091_32680</name>
</gene>
<evidence type="ECO:0000313" key="2">
    <source>
        <dbReference type="Proteomes" id="UP001501508"/>
    </source>
</evidence>
<proteinExistence type="predicted"/>
<organism evidence="1 2">
    <name type="scientific">Ravibacter arvi</name>
    <dbReference type="NCBI Taxonomy" id="2051041"/>
    <lineage>
        <taxon>Bacteria</taxon>
        <taxon>Pseudomonadati</taxon>
        <taxon>Bacteroidota</taxon>
        <taxon>Cytophagia</taxon>
        <taxon>Cytophagales</taxon>
        <taxon>Spirosomataceae</taxon>
        <taxon>Ravibacter</taxon>
    </lineage>
</organism>
<evidence type="ECO:0008006" key="3">
    <source>
        <dbReference type="Google" id="ProtNLM"/>
    </source>
</evidence>
<keyword evidence="2" id="KW-1185">Reference proteome</keyword>
<evidence type="ECO:0000313" key="1">
    <source>
        <dbReference type="EMBL" id="GAA4443693.1"/>
    </source>
</evidence>
<comment type="caution">
    <text evidence="1">The sequence shown here is derived from an EMBL/GenBank/DDBJ whole genome shotgun (WGS) entry which is preliminary data.</text>
</comment>
<reference evidence="2" key="1">
    <citation type="journal article" date="2019" name="Int. J. Syst. Evol. Microbiol.">
        <title>The Global Catalogue of Microorganisms (GCM) 10K type strain sequencing project: providing services to taxonomists for standard genome sequencing and annotation.</title>
        <authorList>
            <consortium name="The Broad Institute Genomics Platform"/>
            <consortium name="The Broad Institute Genome Sequencing Center for Infectious Disease"/>
            <person name="Wu L."/>
            <person name="Ma J."/>
        </authorList>
    </citation>
    <scope>NUCLEOTIDE SEQUENCE [LARGE SCALE GENOMIC DNA]</scope>
    <source>
        <strain evidence="2">JCM 31920</strain>
    </source>
</reference>
<dbReference type="EMBL" id="BAABEY010000030">
    <property type="protein sequence ID" value="GAA4443693.1"/>
    <property type="molecule type" value="Genomic_DNA"/>
</dbReference>
<dbReference type="SUPFAM" id="SSF56954">
    <property type="entry name" value="Outer membrane efflux proteins (OEP)"/>
    <property type="match status" value="1"/>
</dbReference>
<accession>A0ABP8M5L6</accession>
<sequence length="213" mass="24254">MQAVISGAQTGISVRDELSEEYLQRLIETARTNYPKLKVLDSRIEGAGYAVKKARLSYFDIFSFSYLFMPGWQQATVNPLMQTSYQFGFFANVGSLIQKPAQVRQARSEQNAIGHEKAAFELNLEAEVRQRYYTYIQKKTLLRVVAESLLDLESIRKSVRYKFEKGEETLENYNKALLACSNQMQAKVTIEGEILIAKSALEELLGQKMEGIK</sequence>